<dbReference type="HOGENOM" id="CLU_3013338_0_0_6"/>
<dbReference type="EMBL" id="FO704551">
    <property type="protein sequence ID" value="CDG20063.1"/>
    <property type="molecule type" value="Genomic_DNA"/>
</dbReference>
<dbReference type="AlphaFoldDB" id="A0A068QYM5"/>
<gene>
    <name evidence="1" type="ORF">XPG1_0408</name>
</gene>
<dbReference type="STRING" id="1354304.XPG1_0408"/>
<accession>A0A068QYM5</accession>
<keyword evidence="2" id="KW-1185">Reference proteome</keyword>
<evidence type="ECO:0000313" key="2">
    <source>
        <dbReference type="Proteomes" id="UP000032735"/>
    </source>
</evidence>
<dbReference type="KEGG" id="xpo:XPG1_0408"/>
<dbReference type="Proteomes" id="UP000032735">
    <property type="component" value="Chromosome"/>
</dbReference>
<reference evidence="1 2" key="1">
    <citation type="submission" date="2013-07" db="EMBL/GenBank/DDBJ databases">
        <authorList>
            <person name="Genoscope - CEA"/>
        </authorList>
    </citation>
    <scope>NUCLEOTIDE SEQUENCE [LARGE SCALE GENOMIC DNA]</scope>
    <source>
        <strain evidence="1 2">G6</strain>
    </source>
</reference>
<name>A0A068QYM5_9GAMM</name>
<organism evidence="1 2">
    <name type="scientific">Xenorhabdus poinarii G6</name>
    <dbReference type="NCBI Taxonomy" id="1354304"/>
    <lineage>
        <taxon>Bacteria</taxon>
        <taxon>Pseudomonadati</taxon>
        <taxon>Pseudomonadota</taxon>
        <taxon>Gammaproteobacteria</taxon>
        <taxon>Enterobacterales</taxon>
        <taxon>Morganellaceae</taxon>
        <taxon>Xenorhabdus</taxon>
    </lineage>
</organism>
<evidence type="ECO:0000313" key="1">
    <source>
        <dbReference type="EMBL" id="CDG20063.1"/>
    </source>
</evidence>
<protein>
    <submittedName>
        <fullName evidence="1">Uncharacterized protein</fullName>
    </submittedName>
</protein>
<dbReference type="OrthoDB" id="9757917at2"/>
<proteinExistence type="predicted"/>
<sequence>MDSNTQGFVSYWRHSLADAESGKGAFERKDMDKFTRWMAISTGWLAVWSKPKRLWK</sequence>